<keyword evidence="4" id="KW-1185">Reference proteome</keyword>
<reference evidence="3" key="1">
    <citation type="submission" date="2018-11" db="EMBL/GenBank/DDBJ databases">
        <authorList>
            <person name="Alioto T."/>
            <person name="Alioto T."/>
        </authorList>
    </citation>
    <scope>NUCLEOTIDE SEQUENCE</scope>
</reference>
<dbReference type="OrthoDB" id="6124777at2759"/>
<accession>A0A8B6GZX1</accession>
<dbReference type="CDD" id="cd00063">
    <property type="entry name" value="FN3"/>
    <property type="match status" value="2"/>
</dbReference>
<name>A0A8B6GZX1_MYTGA</name>
<dbReference type="InterPro" id="IPR050991">
    <property type="entry name" value="ECM_Regulatory_Proteins"/>
</dbReference>
<dbReference type="AlphaFoldDB" id="A0A8B6GZX1"/>
<evidence type="ECO:0000259" key="2">
    <source>
        <dbReference type="PROSITE" id="PS50853"/>
    </source>
</evidence>
<dbReference type="InterPro" id="IPR013783">
    <property type="entry name" value="Ig-like_fold"/>
</dbReference>
<keyword evidence="1" id="KW-0677">Repeat</keyword>
<evidence type="ECO:0000313" key="3">
    <source>
        <dbReference type="EMBL" id="VDI71341.1"/>
    </source>
</evidence>
<sequence>MAASVCKQKCYYCECINGKPCAESWVESCSVFINSTVDITCQLHESYGEANSSHLYFVREDNKLENDNLIVIDQSTTVLQHVVTTDDIRKNFWCKTRTNTSLILGKVELLYIDYYPQEIVNFACIWEGMAAGALQCFWEHPVEYRHPNFINVSLEWKTSSNKPYKNICPKIFENTKCENMTGNVHGPSSFFRINVTNKRMEVTTTTEIQGDFIGDLYGKPYKMENFTVRERYKTAIELTWDKNDRDLEFTIQYTTNRTNTVKTFNTSVLIEDLQTYTFYTFEMVAHYTDIFTHTRPIGLSSDSVYLKARTAQDVAKFAPKVTMGAIEFAEDDRSKVRNITVYWQNFKEMEENGPIVKFEVNLESTGDKLISHQFNSTNASHHTFTNIQSGQSGSIRIKAGTNVGMSAASSPIYINKGDYKPPHFVLEKLNRDILMSWETENTEGVKGYTIYWCERTNGCEKQLKWAHVSADAKSYTVQNLDFEKIYLFGLSMDSDNKSTGFSWENCYFIRNEIPQRPTSVTVQDRNKQSISVVWARPRPCERSPFVEFYILYWCQADEKGTECLLGTNSSTRINSSIIKVDMQYTIRNLKSGTRYVVWLMAVSSAGKQSLEGEKNYNVTTMDSLQSEPKMKSIETDKLYALFIDMHTENYF</sequence>
<protein>
    <recommendedName>
        <fullName evidence="2">Fibronectin type-III domain-containing protein</fullName>
    </recommendedName>
</protein>
<dbReference type="InterPro" id="IPR003961">
    <property type="entry name" value="FN3_dom"/>
</dbReference>
<dbReference type="InterPro" id="IPR036116">
    <property type="entry name" value="FN3_sf"/>
</dbReference>
<evidence type="ECO:0000256" key="1">
    <source>
        <dbReference type="ARBA" id="ARBA00022737"/>
    </source>
</evidence>
<dbReference type="SUPFAM" id="SSF49265">
    <property type="entry name" value="Fibronectin type III"/>
    <property type="match status" value="2"/>
</dbReference>
<evidence type="ECO:0000313" key="4">
    <source>
        <dbReference type="Proteomes" id="UP000596742"/>
    </source>
</evidence>
<gene>
    <name evidence="3" type="ORF">MGAL_10B041590</name>
</gene>
<dbReference type="PANTHER" id="PTHR46708">
    <property type="entry name" value="TENASCIN"/>
    <property type="match status" value="1"/>
</dbReference>
<feature type="domain" description="Fibronectin type-III" evidence="2">
    <location>
        <begin position="516"/>
        <end position="623"/>
    </location>
</feature>
<dbReference type="SMART" id="SM00060">
    <property type="entry name" value="FN3"/>
    <property type="match status" value="3"/>
</dbReference>
<dbReference type="Proteomes" id="UP000596742">
    <property type="component" value="Unassembled WGS sequence"/>
</dbReference>
<dbReference type="PANTHER" id="PTHR46708:SF2">
    <property type="entry name" value="FIBRONECTIN TYPE-III DOMAIN-CONTAINING PROTEIN"/>
    <property type="match status" value="1"/>
</dbReference>
<proteinExistence type="predicted"/>
<feature type="domain" description="Fibronectin type-III" evidence="2">
    <location>
        <begin position="222"/>
        <end position="313"/>
    </location>
</feature>
<dbReference type="EMBL" id="UYJE01009225">
    <property type="protein sequence ID" value="VDI71341.1"/>
    <property type="molecule type" value="Genomic_DNA"/>
</dbReference>
<comment type="caution">
    <text evidence="3">The sequence shown here is derived from an EMBL/GenBank/DDBJ whole genome shotgun (WGS) entry which is preliminary data.</text>
</comment>
<dbReference type="Gene3D" id="2.60.40.10">
    <property type="entry name" value="Immunoglobulins"/>
    <property type="match status" value="4"/>
</dbReference>
<dbReference type="PROSITE" id="PS50853">
    <property type="entry name" value="FN3"/>
    <property type="match status" value="2"/>
</dbReference>
<organism evidence="3 4">
    <name type="scientific">Mytilus galloprovincialis</name>
    <name type="common">Mediterranean mussel</name>
    <dbReference type="NCBI Taxonomy" id="29158"/>
    <lineage>
        <taxon>Eukaryota</taxon>
        <taxon>Metazoa</taxon>
        <taxon>Spiralia</taxon>
        <taxon>Lophotrochozoa</taxon>
        <taxon>Mollusca</taxon>
        <taxon>Bivalvia</taxon>
        <taxon>Autobranchia</taxon>
        <taxon>Pteriomorphia</taxon>
        <taxon>Mytilida</taxon>
        <taxon>Mytiloidea</taxon>
        <taxon>Mytilidae</taxon>
        <taxon>Mytilinae</taxon>
        <taxon>Mytilus</taxon>
    </lineage>
</organism>
<dbReference type="Pfam" id="PF00041">
    <property type="entry name" value="fn3"/>
    <property type="match status" value="1"/>
</dbReference>